<accession>A0A4D9D1Z1</accession>
<evidence type="ECO:0000256" key="4">
    <source>
        <dbReference type="ARBA" id="ARBA00023136"/>
    </source>
</evidence>
<dbReference type="PANTHER" id="PTHR12560:SF0">
    <property type="entry name" value="LD18904P"/>
    <property type="match status" value="1"/>
</dbReference>
<organism evidence="8 9">
    <name type="scientific">Nannochloropsis salina CCMP1776</name>
    <dbReference type="NCBI Taxonomy" id="1027361"/>
    <lineage>
        <taxon>Eukaryota</taxon>
        <taxon>Sar</taxon>
        <taxon>Stramenopiles</taxon>
        <taxon>Ochrophyta</taxon>
        <taxon>Eustigmatophyceae</taxon>
        <taxon>Eustigmatales</taxon>
        <taxon>Monodopsidaceae</taxon>
        <taxon>Microchloropsis</taxon>
        <taxon>Microchloropsis salina</taxon>
    </lineage>
</organism>
<keyword evidence="9" id="KW-1185">Reference proteome</keyword>
<keyword evidence="4 6" id="KW-0472">Membrane</keyword>
<feature type="region of interest" description="Disordered" evidence="5">
    <location>
        <begin position="123"/>
        <end position="190"/>
    </location>
</feature>
<evidence type="ECO:0000313" key="9">
    <source>
        <dbReference type="Proteomes" id="UP000355283"/>
    </source>
</evidence>
<feature type="compositionally biased region" description="Acidic residues" evidence="5">
    <location>
        <begin position="126"/>
        <end position="135"/>
    </location>
</feature>
<dbReference type="PANTHER" id="PTHR12560">
    <property type="entry name" value="LONGEVITY ASSURANCE FACTOR 1 LAG1"/>
    <property type="match status" value="1"/>
</dbReference>
<evidence type="ECO:0000259" key="7">
    <source>
        <dbReference type="Pfam" id="PF03798"/>
    </source>
</evidence>
<dbReference type="GO" id="GO:0046513">
    <property type="term" value="P:ceramide biosynthetic process"/>
    <property type="evidence" value="ECO:0007669"/>
    <property type="project" value="InterPro"/>
</dbReference>
<evidence type="ECO:0000256" key="6">
    <source>
        <dbReference type="SAM" id="Phobius"/>
    </source>
</evidence>
<dbReference type="AlphaFoldDB" id="A0A4D9D1Z1"/>
<evidence type="ECO:0000256" key="5">
    <source>
        <dbReference type="SAM" id="MobiDB-lite"/>
    </source>
</evidence>
<reference evidence="8 9" key="1">
    <citation type="submission" date="2019-01" db="EMBL/GenBank/DDBJ databases">
        <title>Nuclear Genome Assembly of the Microalgal Biofuel strain Nannochloropsis salina CCMP1776.</title>
        <authorList>
            <person name="Hovde B."/>
        </authorList>
    </citation>
    <scope>NUCLEOTIDE SEQUENCE [LARGE SCALE GENOMIC DNA]</scope>
    <source>
        <strain evidence="8 9">CCMP1776</strain>
    </source>
</reference>
<dbReference type="EMBL" id="SDOX01000011">
    <property type="protein sequence ID" value="TFJ85440.1"/>
    <property type="molecule type" value="Genomic_DNA"/>
</dbReference>
<dbReference type="GO" id="GO:0016020">
    <property type="term" value="C:membrane"/>
    <property type="evidence" value="ECO:0007669"/>
    <property type="project" value="UniProtKB-SubCell"/>
</dbReference>
<evidence type="ECO:0000313" key="8">
    <source>
        <dbReference type="EMBL" id="TFJ85440.1"/>
    </source>
</evidence>
<feature type="transmembrane region" description="Helical" evidence="6">
    <location>
        <begin position="61"/>
        <end position="81"/>
    </location>
</feature>
<evidence type="ECO:0000256" key="2">
    <source>
        <dbReference type="ARBA" id="ARBA00022692"/>
    </source>
</evidence>
<feature type="domain" description="TLC" evidence="7">
    <location>
        <begin position="44"/>
        <end position="109"/>
    </location>
</feature>
<evidence type="ECO:0000256" key="1">
    <source>
        <dbReference type="ARBA" id="ARBA00004141"/>
    </source>
</evidence>
<comment type="caution">
    <text evidence="8">The sequence shown here is derived from an EMBL/GenBank/DDBJ whole genome shotgun (WGS) entry which is preliminary data.</text>
</comment>
<gene>
    <name evidence="8" type="ORF">NSK_002950</name>
</gene>
<protein>
    <recommendedName>
        <fullName evidence="7">TLC domain-containing protein</fullName>
    </recommendedName>
</protein>
<feature type="compositionally biased region" description="Basic and acidic residues" evidence="5">
    <location>
        <begin position="136"/>
        <end position="149"/>
    </location>
</feature>
<comment type="subcellular location">
    <subcellularLocation>
        <location evidence="1">Membrane</location>
        <topology evidence="1">Multi-pass membrane protein</topology>
    </subcellularLocation>
</comment>
<proteinExistence type="predicted"/>
<dbReference type="Proteomes" id="UP000355283">
    <property type="component" value="Unassembled WGS sequence"/>
</dbReference>
<dbReference type="OrthoDB" id="537032at2759"/>
<keyword evidence="2 6" id="KW-0812">Transmembrane</keyword>
<dbReference type="GO" id="GO:0050291">
    <property type="term" value="F:sphingosine N-acyltransferase activity"/>
    <property type="evidence" value="ECO:0007669"/>
    <property type="project" value="InterPro"/>
</dbReference>
<sequence length="190" mass="20995">MLPVSKYLWLFPDNVKSGVALTAAQQGDRLFPSSHHLVYGMWVAVVLCFLRAVLDRMVFVVIYPFWIVHSTLTHAHTIIGGEYLGMYVFYAMLFVLQLLHIFWFYLIARMAVKMIANGMVEKDVRSDDEEEEGEEEGKGEAGHDEKGEGGKSAVVVGNHDGESEGEEGGGTGQRVREGKVGRGGCVETSP</sequence>
<keyword evidence="3 6" id="KW-1133">Transmembrane helix</keyword>
<name>A0A4D9D1Z1_9STRA</name>
<dbReference type="InterPro" id="IPR016439">
    <property type="entry name" value="Lag1/Lac1-like"/>
</dbReference>
<feature type="transmembrane region" description="Helical" evidence="6">
    <location>
        <begin position="37"/>
        <end position="54"/>
    </location>
</feature>
<feature type="transmembrane region" description="Helical" evidence="6">
    <location>
        <begin position="87"/>
        <end position="108"/>
    </location>
</feature>
<dbReference type="InterPro" id="IPR006634">
    <property type="entry name" value="TLC-dom"/>
</dbReference>
<dbReference type="Pfam" id="PF03798">
    <property type="entry name" value="TRAM_LAG1_CLN8"/>
    <property type="match status" value="1"/>
</dbReference>
<evidence type="ECO:0000256" key="3">
    <source>
        <dbReference type="ARBA" id="ARBA00022989"/>
    </source>
</evidence>